<reference evidence="1" key="1">
    <citation type="submission" date="2018-11" db="EMBL/GenBank/DDBJ databases">
        <authorList>
            <consortium name="Genoscope - CEA"/>
            <person name="William W."/>
        </authorList>
    </citation>
    <scope>NUCLEOTIDE SEQUENCE</scope>
</reference>
<organism evidence="1">
    <name type="scientific">Brassica oleracea</name>
    <name type="common">Wild cabbage</name>
    <dbReference type="NCBI Taxonomy" id="3712"/>
    <lineage>
        <taxon>Eukaryota</taxon>
        <taxon>Viridiplantae</taxon>
        <taxon>Streptophyta</taxon>
        <taxon>Embryophyta</taxon>
        <taxon>Tracheophyta</taxon>
        <taxon>Spermatophyta</taxon>
        <taxon>Magnoliopsida</taxon>
        <taxon>eudicotyledons</taxon>
        <taxon>Gunneridae</taxon>
        <taxon>Pentapetalae</taxon>
        <taxon>rosids</taxon>
        <taxon>malvids</taxon>
        <taxon>Brassicales</taxon>
        <taxon>Brassicaceae</taxon>
        <taxon>Brassiceae</taxon>
        <taxon>Brassica</taxon>
    </lineage>
</organism>
<dbReference type="EMBL" id="LR031879">
    <property type="protein sequence ID" value="VDD58679.1"/>
    <property type="molecule type" value="Genomic_DNA"/>
</dbReference>
<proteinExistence type="predicted"/>
<evidence type="ECO:0000313" key="1">
    <source>
        <dbReference type="EMBL" id="VDD58679.1"/>
    </source>
</evidence>
<dbReference type="AlphaFoldDB" id="A0A3P6GYC8"/>
<protein>
    <submittedName>
        <fullName evidence="1">Uncharacterized protein</fullName>
    </submittedName>
</protein>
<gene>
    <name evidence="1" type="ORF">BOLC8T51908H</name>
</gene>
<accession>A0A3P6GYC8</accession>
<sequence length="77" mass="8974">MTRSSKAPSRELELIPFQLLKKLTSLRMMLLFSSPTPRFKLQLLQTHGLLAVLLRPKNWKISFLRFSANSDQTTWTI</sequence>
<name>A0A3P6GYC8_BRAOL</name>